<proteinExistence type="inferred from homology"/>
<dbReference type="SUPFAM" id="SSF51430">
    <property type="entry name" value="NAD(P)-linked oxidoreductase"/>
    <property type="match status" value="1"/>
</dbReference>
<dbReference type="FunFam" id="3.20.20.100:FF:000002">
    <property type="entry name" value="2,5-diketo-D-gluconic acid reductase A"/>
    <property type="match status" value="1"/>
</dbReference>
<dbReference type="PANTHER" id="PTHR43827:SF3">
    <property type="entry name" value="NADP-DEPENDENT OXIDOREDUCTASE DOMAIN-CONTAINING PROTEIN"/>
    <property type="match status" value="1"/>
</dbReference>
<organism evidence="6">
    <name type="scientific">Guillardia theta</name>
    <name type="common">Cryptophyte</name>
    <name type="synonym">Cryptomonas phi</name>
    <dbReference type="NCBI Taxonomy" id="55529"/>
    <lineage>
        <taxon>Eukaryota</taxon>
        <taxon>Cryptophyceae</taxon>
        <taxon>Pyrenomonadales</taxon>
        <taxon>Geminigeraceae</taxon>
        <taxon>Guillardia</taxon>
    </lineage>
</organism>
<accession>A0A7S4L0R0</accession>
<evidence type="ECO:0000259" key="5">
    <source>
        <dbReference type="Pfam" id="PF00248"/>
    </source>
</evidence>
<dbReference type="EMBL" id="HBKN01028020">
    <property type="protein sequence ID" value="CAE2311504.1"/>
    <property type="molecule type" value="Transcribed_RNA"/>
</dbReference>
<feature type="signal peptide" evidence="4">
    <location>
        <begin position="1"/>
        <end position="28"/>
    </location>
</feature>
<evidence type="ECO:0000313" key="6">
    <source>
        <dbReference type="EMBL" id="CAE2311504.1"/>
    </source>
</evidence>
<dbReference type="PROSITE" id="PS00063">
    <property type="entry name" value="ALDOKETO_REDUCTASE_3"/>
    <property type="match status" value="1"/>
</dbReference>
<dbReference type="Gene3D" id="3.20.20.100">
    <property type="entry name" value="NADP-dependent oxidoreductase domain"/>
    <property type="match status" value="1"/>
</dbReference>
<dbReference type="InterPro" id="IPR023210">
    <property type="entry name" value="NADP_OxRdtase_dom"/>
</dbReference>
<protein>
    <recommendedName>
        <fullName evidence="5">NADP-dependent oxidoreductase domain-containing protein</fullName>
    </recommendedName>
</protein>
<keyword evidence="2" id="KW-0521">NADP</keyword>
<comment type="similarity">
    <text evidence="1">Belongs to the aldo/keto reductase family.</text>
</comment>
<dbReference type="InterPro" id="IPR020471">
    <property type="entry name" value="AKR"/>
</dbReference>
<dbReference type="AlphaFoldDB" id="A0A7S4L0R0"/>
<dbReference type="InterPro" id="IPR036812">
    <property type="entry name" value="NAD(P)_OxRdtase_dom_sf"/>
</dbReference>
<dbReference type="InterPro" id="IPR018170">
    <property type="entry name" value="Aldo/ket_reductase_CS"/>
</dbReference>
<dbReference type="Pfam" id="PF00248">
    <property type="entry name" value="Aldo_ket_red"/>
    <property type="match status" value="1"/>
</dbReference>
<dbReference type="GO" id="GO:0016616">
    <property type="term" value="F:oxidoreductase activity, acting on the CH-OH group of donors, NAD or NADP as acceptor"/>
    <property type="evidence" value="ECO:0007669"/>
    <property type="project" value="UniProtKB-ARBA"/>
</dbReference>
<gene>
    <name evidence="6" type="ORF">GTHE00462_LOCUS21665</name>
</gene>
<sequence>MTLSMRRGGAGLTTMLLVASSVVCQAEAFLQQPLPSLRVRGGGAGAQMCMQGKSFPTIELNDGSRHPMIGFGTYKVGFIPASASAAVAGQEAQGSKQETARECVLSALECGYRFLDCAQFYGNEREVGLAIKDSGIPREELFLASKVWTDKIFEGADAVRKQVQQTLDDLGTDYLDLYLIHWPVPSKHVEAYKVLEELQAQGKLRSIGVSNYVIEDLEELMQSAKVVPAINQIEVNPFLYRKRTISYCQSKGIVVQAYRALRDGKAFSHPLILKMSEKYNKPPANILGRWCVQKNVIYIPKSVKKERMLANMDVFDWTLEEKDMQELDLLTTEENLETFKALYLKCVLRDTPLSGTEEGKKLLRTAFTID</sequence>
<feature type="domain" description="NADP-dependent oxidoreductase" evidence="5">
    <location>
        <begin position="89"/>
        <end position="328"/>
    </location>
</feature>
<dbReference type="PRINTS" id="PR00069">
    <property type="entry name" value="ALDKETRDTASE"/>
</dbReference>
<evidence type="ECO:0000256" key="3">
    <source>
        <dbReference type="ARBA" id="ARBA00023002"/>
    </source>
</evidence>
<name>A0A7S4L0R0_GUITH</name>
<feature type="chain" id="PRO_5031394211" description="NADP-dependent oxidoreductase domain-containing protein" evidence="4">
    <location>
        <begin position="29"/>
        <end position="370"/>
    </location>
</feature>
<evidence type="ECO:0000256" key="1">
    <source>
        <dbReference type="ARBA" id="ARBA00007905"/>
    </source>
</evidence>
<keyword evidence="3" id="KW-0560">Oxidoreductase</keyword>
<evidence type="ECO:0000256" key="2">
    <source>
        <dbReference type="ARBA" id="ARBA00022857"/>
    </source>
</evidence>
<evidence type="ECO:0000256" key="4">
    <source>
        <dbReference type="SAM" id="SignalP"/>
    </source>
</evidence>
<reference evidence="6" key="1">
    <citation type="submission" date="2021-01" db="EMBL/GenBank/DDBJ databases">
        <authorList>
            <person name="Corre E."/>
            <person name="Pelletier E."/>
            <person name="Niang G."/>
            <person name="Scheremetjew M."/>
            <person name="Finn R."/>
            <person name="Kale V."/>
            <person name="Holt S."/>
            <person name="Cochrane G."/>
            <person name="Meng A."/>
            <person name="Brown T."/>
            <person name="Cohen L."/>
        </authorList>
    </citation>
    <scope>NUCLEOTIDE SEQUENCE</scope>
    <source>
        <strain evidence="6">CCMP 2712</strain>
    </source>
</reference>
<dbReference type="PANTHER" id="PTHR43827">
    <property type="entry name" value="2,5-DIKETO-D-GLUCONIC ACID REDUCTASE"/>
    <property type="match status" value="1"/>
</dbReference>
<keyword evidence="4" id="KW-0732">Signal</keyword>
<dbReference type="CDD" id="cd19071">
    <property type="entry name" value="AKR_AKR1-5-like"/>
    <property type="match status" value="1"/>
</dbReference>